<dbReference type="EMBL" id="JAGPUO010000014">
    <property type="protein sequence ID" value="KAG5658513.1"/>
    <property type="molecule type" value="Genomic_DNA"/>
</dbReference>
<evidence type="ECO:0000313" key="8">
    <source>
        <dbReference type="Proteomes" id="UP000782241"/>
    </source>
</evidence>
<dbReference type="PANTHER" id="PTHR23241">
    <property type="entry name" value="LATE EMBRYOGENESIS ABUNDANT PLANTS LEA-RELATED"/>
    <property type="match status" value="1"/>
</dbReference>
<organism evidence="7 8">
    <name type="scientific">Fusarium avenaceum</name>
    <dbReference type="NCBI Taxonomy" id="40199"/>
    <lineage>
        <taxon>Eukaryota</taxon>
        <taxon>Fungi</taxon>
        <taxon>Dikarya</taxon>
        <taxon>Ascomycota</taxon>
        <taxon>Pezizomycotina</taxon>
        <taxon>Sordariomycetes</taxon>
        <taxon>Hypocreomycetidae</taxon>
        <taxon>Hypocreales</taxon>
        <taxon>Nectriaceae</taxon>
        <taxon>Fusarium</taxon>
        <taxon>Fusarium tricinctum species complex</taxon>
    </lineage>
</organism>
<feature type="transmembrane region" description="Helical" evidence="5">
    <location>
        <begin position="20"/>
        <end position="40"/>
    </location>
</feature>
<evidence type="ECO:0000256" key="3">
    <source>
        <dbReference type="ARBA" id="ARBA00022989"/>
    </source>
</evidence>
<dbReference type="Proteomes" id="UP000782241">
    <property type="component" value="Unassembled WGS sequence"/>
</dbReference>
<keyword evidence="3 5" id="KW-1133">Transmembrane helix</keyword>
<gene>
    <name evidence="7" type="ORF">KAF25_010694</name>
</gene>
<sequence>MVDNLQLNFRKTSDAAYHDQSYTSTIIATMAAILAPLHLLSFSTLLGSQLYQTFIVTKVAFKRLPRNPYVNFQKHIFPIFFQGQALLLFLTAVTLPPYGPLSLIEHKSDWIPFAVSGVISGLNVMVFGPRTRKLMLDRVEQGTVDAKTTNLEGQSTAMQVLKKRFATSHAMCIHLNLIGLGAHLWYTWRLASRIETSL</sequence>
<comment type="caution">
    <text evidence="7">The sequence shown here is derived from an EMBL/GenBank/DDBJ whole genome shotgun (WGS) entry which is preliminary data.</text>
</comment>
<dbReference type="AlphaFoldDB" id="A0A9P7KQ73"/>
<evidence type="ECO:0000256" key="4">
    <source>
        <dbReference type="ARBA" id="ARBA00023136"/>
    </source>
</evidence>
<keyword evidence="8" id="KW-1185">Reference proteome</keyword>
<keyword evidence="2 5" id="KW-0812">Transmembrane</keyword>
<accession>A0A9P7KQ73</accession>
<feature type="domain" description="TMEM205-like" evidence="6">
    <location>
        <begin position="40"/>
        <end position="138"/>
    </location>
</feature>
<name>A0A9P7KQ73_9HYPO</name>
<dbReference type="Pfam" id="PF13664">
    <property type="entry name" value="DUF4149"/>
    <property type="match status" value="1"/>
</dbReference>
<feature type="transmembrane region" description="Helical" evidence="5">
    <location>
        <begin position="168"/>
        <end position="188"/>
    </location>
</feature>
<evidence type="ECO:0000313" key="7">
    <source>
        <dbReference type="EMBL" id="KAG5658513.1"/>
    </source>
</evidence>
<keyword evidence="4 5" id="KW-0472">Membrane</keyword>
<reference evidence="7" key="1">
    <citation type="submission" date="2021-04" db="EMBL/GenBank/DDBJ databases">
        <title>Draft genome of Fusarium avenaceum strain F156N33, isolated from an atmospheric sample in Virginia.</title>
        <authorList>
            <person name="Yang S."/>
            <person name="Vinatzer B.A."/>
            <person name="Coleman J."/>
        </authorList>
    </citation>
    <scope>NUCLEOTIDE SEQUENCE</scope>
    <source>
        <strain evidence="7">F156N33</strain>
    </source>
</reference>
<proteinExistence type="predicted"/>
<dbReference type="InterPro" id="IPR053009">
    <property type="entry name" value="Xanthocillin_Biosynth-Assoc"/>
</dbReference>
<dbReference type="InterPro" id="IPR025423">
    <property type="entry name" value="TMEM205-like"/>
</dbReference>
<feature type="transmembrane region" description="Helical" evidence="5">
    <location>
        <begin position="76"/>
        <end position="98"/>
    </location>
</feature>
<evidence type="ECO:0000256" key="2">
    <source>
        <dbReference type="ARBA" id="ARBA00022692"/>
    </source>
</evidence>
<evidence type="ECO:0000259" key="6">
    <source>
        <dbReference type="Pfam" id="PF13664"/>
    </source>
</evidence>
<protein>
    <recommendedName>
        <fullName evidence="6">TMEM205-like domain-containing protein</fullName>
    </recommendedName>
</protein>
<dbReference type="GO" id="GO:0016020">
    <property type="term" value="C:membrane"/>
    <property type="evidence" value="ECO:0007669"/>
    <property type="project" value="UniProtKB-SubCell"/>
</dbReference>
<evidence type="ECO:0000256" key="5">
    <source>
        <dbReference type="SAM" id="Phobius"/>
    </source>
</evidence>
<dbReference type="PANTHER" id="PTHR23241:SF102">
    <property type="entry name" value="LD23009P"/>
    <property type="match status" value="1"/>
</dbReference>
<comment type="subcellular location">
    <subcellularLocation>
        <location evidence="1">Membrane</location>
    </subcellularLocation>
</comment>
<evidence type="ECO:0000256" key="1">
    <source>
        <dbReference type="ARBA" id="ARBA00004370"/>
    </source>
</evidence>
<feature type="transmembrane region" description="Helical" evidence="5">
    <location>
        <begin position="110"/>
        <end position="128"/>
    </location>
</feature>